<dbReference type="InterPro" id="IPR001647">
    <property type="entry name" value="HTH_TetR"/>
</dbReference>
<dbReference type="PANTHER" id="PTHR47506">
    <property type="entry name" value="TRANSCRIPTIONAL REGULATORY PROTEIN"/>
    <property type="match status" value="1"/>
</dbReference>
<feature type="domain" description="HTH tetR-type" evidence="5">
    <location>
        <begin position="35"/>
        <end position="95"/>
    </location>
</feature>
<dbReference type="Gene3D" id="1.10.357.10">
    <property type="entry name" value="Tetracycline Repressor, domain 2"/>
    <property type="match status" value="1"/>
</dbReference>
<proteinExistence type="predicted"/>
<evidence type="ECO:0000256" key="4">
    <source>
        <dbReference type="PROSITE-ProRule" id="PRU00335"/>
    </source>
</evidence>
<organism evidence="6 7">
    <name type="scientific">Maribacter polysiphoniae</name>
    <dbReference type="NCBI Taxonomy" id="429344"/>
    <lineage>
        <taxon>Bacteria</taxon>
        <taxon>Pseudomonadati</taxon>
        <taxon>Bacteroidota</taxon>
        <taxon>Flavobacteriia</taxon>
        <taxon>Flavobacteriales</taxon>
        <taxon>Flavobacteriaceae</taxon>
        <taxon>Maribacter</taxon>
    </lineage>
</organism>
<dbReference type="Pfam" id="PF00440">
    <property type="entry name" value="TetR_N"/>
    <property type="match status" value="1"/>
</dbReference>
<accession>A0A316E043</accession>
<keyword evidence="1" id="KW-0805">Transcription regulation</keyword>
<keyword evidence="2 4" id="KW-0238">DNA-binding</keyword>
<comment type="caution">
    <text evidence="6">The sequence shown here is derived from an EMBL/GenBank/DDBJ whole genome shotgun (WGS) entry which is preliminary data.</text>
</comment>
<dbReference type="PANTHER" id="PTHR47506:SF3">
    <property type="entry name" value="HTH-TYPE TRANSCRIPTIONAL REGULATOR LMRA"/>
    <property type="match status" value="1"/>
</dbReference>
<protein>
    <submittedName>
        <fullName evidence="6">TetR family transcriptional regulator</fullName>
    </submittedName>
</protein>
<gene>
    <name evidence="6" type="ORF">LX92_02061</name>
</gene>
<reference evidence="6 7" key="1">
    <citation type="submission" date="2018-05" db="EMBL/GenBank/DDBJ databases">
        <title>Genomic Encyclopedia of Archaeal and Bacterial Type Strains, Phase II (KMG-II): from individual species to whole genera.</title>
        <authorList>
            <person name="Goeker M."/>
        </authorList>
    </citation>
    <scope>NUCLEOTIDE SEQUENCE [LARGE SCALE GENOMIC DNA]</scope>
    <source>
        <strain evidence="6 7">DSM 23514</strain>
    </source>
</reference>
<dbReference type="Proteomes" id="UP000245667">
    <property type="component" value="Unassembled WGS sequence"/>
</dbReference>
<evidence type="ECO:0000256" key="3">
    <source>
        <dbReference type="ARBA" id="ARBA00023163"/>
    </source>
</evidence>
<dbReference type="AlphaFoldDB" id="A0A316E043"/>
<evidence type="ECO:0000256" key="1">
    <source>
        <dbReference type="ARBA" id="ARBA00023015"/>
    </source>
</evidence>
<dbReference type="InterPro" id="IPR009057">
    <property type="entry name" value="Homeodomain-like_sf"/>
</dbReference>
<dbReference type="Pfam" id="PF16925">
    <property type="entry name" value="TetR_C_13"/>
    <property type="match status" value="1"/>
</dbReference>
<evidence type="ECO:0000256" key="2">
    <source>
        <dbReference type="ARBA" id="ARBA00023125"/>
    </source>
</evidence>
<dbReference type="SUPFAM" id="SSF46689">
    <property type="entry name" value="Homeodomain-like"/>
    <property type="match status" value="1"/>
</dbReference>
<feature type="DNA-binding region" description="H-T-H motif" evidence="4">
    <location>
        <begin position="58"/>
        <end position="77"/>
    </location>
</feature>
<keyword evidence="3" id="KW-0804">Transcription</keyword>
<dbReference type="GO" id="GO:0003677">
    <property type="term" value="F:DNA binding"/>
    <property type="evidence" value="ECO:0007669"/>
    <property type="project" value="UniProtKB-UniRule"/>
</dbReference>
<dbReference type="PROSITE" id="PS50977">
    <property type="entry name" value="HTH_TETR_2"/>
    <property type="match status" value="1"/>
</dbReference>
<dbReference type="InterPro" id="IPR011075">
    <property type="entry name" value="TetR_C"/>
</dbReference>
<evidence type="ECO:0000313" key="6">
    <source>
        <dbReference type="EMBL" id="PWK23495.1"/>
    </source>
</evidence>
<name>A0A316E043_9FLAO</name>
<dbReference type="SUPFAM" id="SSF48498">
    <property type="entry name" value="Tetracyclin repressor-like, C-terminal domain"/>
    <property type="match status" value="1"/>
</dbReference>
<dbReference type="PRINTS" id="PR00455">
    <property type="entry name" value="HTHTETR"/>
</dbReference>
<evidence type="ECO:0000259" key="5">
    <source>
        <dbReference type="PROSITE" id="PS50977"/>
    </source>
</evidence>
<evidence type="ECO:0000313" key="7">
    <source>
        <dbReference type="Proteomes" id="UP000245667"/>
    </source>
</evidence>
<dbReference type="EMBL" id="QGGQ01000004">
    <property type="protein sequence ID" value="PWK23495.1"/>
    <property type="molecule type" value="Genomic_DNA"/>
</dbReference>
<dbReference type="InterPro" id="IPR036271">
    <property type="entry name" value="Tet_transcr_reg_TetR-rel_C_sf"/>
</dbReference>
<sequence length="227" mass="25371">MSIASWLFFIDNIYHTVYSFFIFVENSCNMTTKAERTTAFIIETVAPVFIKHGYVGTSMSDLTDATGLTKGALYGNFENKEALALAAYEYSVNKLFKAIDERLDIEGDSLDKLFSLTEFYSHYDVFTSELGGCPVLNIGVDAQNNNKSLAAASRETIRTIEGKIALVLENGVNNNELRLPVTPLQFAKQFFTMLQGAVAMSTMTLDRKYLTNTVAYLEVLVKKEIKK</sequence>